<keyword evidence="4" id="KW-1133">Transmembrane helix</keyword>
<evidence type="ECO:0000256" key="6">
    <source>
        <dbReference type="RuleBase" id="RU363053"/>
    </source>
</evidence>
<evidence type="ECO:0000256" key="2">
    <source>
        <dbReference type="ARBA" id="ARBA00006824"/>
    </source>
</evidence>
<comment type="subcellular location">
    <subcellularLocation>
        <location evidence="1">Membrane</location>
        <topology evidence="1">Multi-pass membrane protein</topology>
    </subcellularLocation>
</comment>
<dbReference type="Pfam" id="PF04117">
    <property type="entry name" value="Mpv17_PMP22"/>
    <property type="match status" value="1"/>
</dbReference>
<reference evidence="7" key="1">
    <citation type="submission" date="2021-01" db="EMBL/GenBank/DDBJ databases">
        <authorList>
            <person name="Corre E."/>
            <person name="Pelletier E."/>
            <person name="Niang G."/>
            <person name="Scheremetjew M."/>
            <person name="Finn R."/>
            <person name="Kale V."/>
            <person name="Holt S."/>
            <person name="Cochrane G."/>
            <person name="Meng A."/>
            <person name="Brown T."/>
            <person name="Cohen L."/>
        </authorList>
    </citation>
    <scope>NUCLEOTIDE SEQUENCE</scope>
    <source>
        <strain evidence="7">UTEX LB 985</strain>
    </source>
</reference>
<protein>
    <recommendedName>
        <fullName evidence="8">Peroxisomal membrane protein MPV17</fullName>
    </recommendedName>
</protein>
<keyword evidence="3" id="KW-0812">Transmembrane</keyword>
<evidence type="ECO:0000256" key="5">
    <source>
        <dbReference type="ARBA" id="ARBA00023136"/>
    </source>
</evidence>
<evidence type="ECO:0008006" key="8">
    <source>
        <dbReference type="Google" id="ProtNLM"/>
    </source>
</evidence>
<name>A0A7S2NES5_9EUKA</name>
<dbReference type="AlphaFoldDB" id="A0A7S2NES5"/>
<comment type="similarity">
    <text evidence="2 6">Belongs to the peroxisomal membrane protein PXMP2/4 family.</text>
</comment>
<dbReference type="GO" id="GO:0005737">
    <property type="term" value="C:cytoplasm"/>
    <property type="evidence" value="ECO:0007669"/>
    <property type="project" value="TreeGrafter"/>
</dbReference>
<dbReference type="GO" id="GO:0016020">
    <property type="term" value="C:membrane"/>
    <property type="evidence" value="ECO:0007669"/>
    <property type="project" value="UniProtKB-SubCell"/>
</dbReference>
<evidence type="ECO:0000256" key="4">
    <source>
        <dbReference type="ARBA" id="ARBA00022989"/>
    </source>
</evidence>
<proteinExistence type="inferred from homology"/>
<accession>A0A7S2NES5</accession>
<sequence>MRLSRMRSVVAITWKRHAFVLGSALTGTKTCIADILVQTQYEGCESIDWRRNFVFSSFGLCYLGAFQYVQYTLWFPRLFPGTGAISVGKRVAFDQIINTGMWYYPLFYVVQNMVMTSRFDTRTAREGLTRYRANVVADMTNCWKLWVPMQVINFSLVPVHLRVPFAAGVSFVWSCILSALRGDMKPIEVSGDMIMKPIKVE</sequence>
<dbReference type="EMBL" id="HBGU01072726">
    <property type="protein sequence ID" value="CAD9535685.1"/>
    <property type="molecule type" value="Transcribed_RNA"/>
</dbReference>
<dbReference type="PANTHER" id="PTHR11266:SF21">
    <property type="entry name" value="ACT DOMAIN-CONTAINING PROTEIN"/>
    <property type="match status" value="1"/>
</dbReference>
<dbReference type="PANTHER" id="PTHR11266">
    <property type="entry name" value="PEROXISOMAL MEMBRANE PROTEIN 2, PXMP2 MPV17"/>
    <property type="match status" value="1"/>
</dbReference>
<dbReference type="InterPro" id="IPR007248">
    <property type="entry name" value="Mpv17_PMP22"/>
</dbReference>
<gene>
    <name evidence="7" type="ORF">CBRE1094_LOCUS39624</name>
</gene>
<evidence type="ECO:0000256" key="3">
    <source>
        <dbReference type="ARBA" id="ARBA00022692"/>
    </source>
</evidence>
<evidence type="ECO:0000256" key="1">
    <source>
        <dbReference type="ARBA" id="ARBA00004141"/>
    </source>
</evidence>
<keyword evidence="5" id="KW-0472">Membrane</keyword>
<organism evidence="7">
    <name type="scientific">Haptolina brevifila</name>
    <dbReference type="NCBI Taxonomy" id="156173"/>
    <lineage>
        <taxon>Eukaryota</taxon>
        <taxon>Haptista</taxon>
        <taxon>Haptophyta</taxon>
        <taxon>Prymnesiophyceae</taxon>
        <taxon>Prymnesiales</taxon>
        <taxon>Prymnesiaceae</taxon>
        <taxon>Haptolina</taxon>
    </lineage>
</organism>
<evidence type="ECO:0000313" key="7">
    <source>
        <dbReference type="EMBL" id="CAD9535685.1"/>
    </source>
</evidence>